<dbReference type="InterPro" id="IPR000463">
    <property type="entry name" value="Fatty_acid-bd"/>
</dbReference>
<dbReference type="Proteomes" id="UP000504615">
    <property type="component" value="Unplaced"/>
</dbReference>
<dbReference type="GeneID" id="105424162"/>
<evidence type="ECO:0000313" key="4">
    <source>
        <dbReference type="RefSeq" id="XP_011632554.1"/>
    </source>
</evidence>
<dbReference type="PRINTS" id="PR00178">
    <property type="entry name" value="FATTYACIDBP"/>
</dbReference>
<proteinExistence type="inferred from homology"/>
<dbReference type="InterPro" id="IPR031259">
    <property type="entry name" value="ILBP"/>
</dbReference>
<keyword evidence="2" id="KW-0446">Lipid-binding</keyword>
<dbReference type="InterPro" id="IPR012674">
    <property type="entry name" value="Calycin"/>
</dbReference>
<dbReference type="Gene3D" id="2.40.128.20">
    <property type="match status" value="1"/>
</dbReference>
<sequence length="134" mass="14893">MVQIVGKYQYVSGENFEDYIKSLGKADLADTFLQATPVVEIQQNGEQWVVVVTSQGKTVTATFKPGEVYDEQLPSQGLVFKSVTTKEGNGFKTETTLSADLKAIRVYEFTDTGMVVHLSSNKSDVKAKRTYKRL</sequence>
<keyword evidence="3" id="KW-1185">Reference proteome</keyword>
<organism evidence="3 4">
    <name type="scientific">Pogonomyrmex barbatus</name>
    <name type="common">red harvester ant</name>
    <dbReference type="NCBI Taxonomy" id="144034"/>
    <lineage>
        <taxon>Eukaryota</taxon>
        <taxon>Metazoa</taxon>
        <taxon>Ecdysozoa</taxon>
        <taxon>Arthropoda</taxon>
        <taxon>Hexapoda</taxon>
        <taxon>Insecta</taxon>
        <taxon>Pterygota</taxon>
        <taxon>Neoptera</taxon>
        <taxon>Endopterygota</taxon>
        <taxon>Hymenoptera</taxon>
        <taxon>Apocrita</taxon>
        <taxon>Aculeata</taxon>
        <taxon>Formicoidea</taxon>
        <taxon>Formicidae</taxon>
        <taxon>Myrmicinae</taxon>
        <taxon>Pogonomyrmex</taxon>
    </lineage>
</organism>
<dbReference type="RefSeq" id="XP_011632554.1">
    <property type="nucleotide sequence ID" value="XM_011634252.1"/>
</dbReference>
<dbReference type="SUPFAM" id="SSF50814">
    <property type="entry name" value="Lipocalins"/>
    <property type="match status" value="1"/>
</dbReference>
<dbReference type="OrthoDB" id="412780at2759"/>
<name>A0A6I9VWI8_9HYME</name>
<evidence type="ECO:0000313" key="3">
    <source>
        <dbReference type="Proteomes" id="UP000504615"/>
    </source>
</evidence>
<protein>
    <submittedName>
        <fullName evidence="4">Fatty acid-binding protein 2, liver-like</fullName>
    </submittedName>
</protein>
<dbReference type="GO" id="GO:0008289">
    <property type="term" value="F:lipid binding"/>
    <property type="evidence" value="ECO:0007669"/>
    <property type="project" value="UniProtKB-KW"/>
</dbReference>
<dbReference type="PANTHER" id="PTHR11955">
    <property type="entry name" value="FATTY ACID BINDING PROTEIN"/>
    <property type="match status" value="1"/>
</dbReference>
<evidence type="ECO:0000256" key="2">
    <source>
        <dbReference type="ARBA" id="ARBA00023121"/>
    </source>
</evidence>
<dbReference type="AlphaFoldDB" id="A0A6I9VWI8"/>
<gene>
    <name evidence="4" type="primary">LOC105424162</name>
</gene>
<accession>A0A6I9VWI8</accession>
<comment type="similarity">
    <text evidence="1">Belongs to the calycin superfamily. Fatty-acid binding protein (FABP) family.</text>
</comment>
<reference evidence="4" key="1">
    <citation type="submission" date="2025-08" db="UniProtKB">
        <authorList>
            <consortium name="RefSeq"/>
        </authorList>
    </citation>
    <scope>IDENTIFICATION</scope>
</reference>
<dbReference type="CDD" id="cd19448">
    <property type="entry name" value="FABP_pancrustacea"/>
    <property type="match status" value="1"/>
</dbReference>
<dbReference type="KEGG" id="pbar:105424162"/>
<evidence type="ECO:0000256" key="1">
    <source>
        <dbReference type="ARBA" id="ARBA00008390"/>
    </source>
</evidence>